<dbReference type="Gene3D" id="3.40.50.12580">
    <property type="match status" value="1"/>
</dbReference>
<dbReference type="AlphaFoldDB" id="A0A381WJI4"/>
<evidence type="ECO:0000256" key="3">
    <source>
        <dbReference type="ARBA" id="ARBA00022475"/>
    </source>
</evidence>
<sequence>MNNDNRIEKTIFYYANQVYEYSFVRMIYCKIGGTFIVRKLNRKYRLKWHLRASQRAKVNSPFFEELPAIVVKDVNKEHLNWPGILISNSNTVIKREKSACKVIFMGHGTGDKKYGGNAKDLESFDYHFITGPKHMQKLHDLDVNIPEEKLIKIGNPRFDEIVNDDIDAEGYLDYLQVRDNTRKTILYAPTWKWGSGTLHKLGRHFCRELTKEYNLIIRPHYFDRKYIPQFKMWAKINGIQHVYFSNPANILSNDTMYDFVVSDLLISDTSSITYEYLIMKKPIIIIENEFSDLHVMPSELNVKTIAGKYDHAHSNNILKVVQTTLDSHNQKVFSSMLENCFYFNDGHSIDRIIDFLGSRFS</sequence>
<keyword evidence="5" id="KW-0777">Teichoic acid biosynthesis</keyword>
<dbReference type="InterPro" id="IPR007554">
    <property type="entry name" value="Glycerophosphate_synth"/>
</dbReference>
<dbReference type="PANTHER" id="PTHR37316">
    <property type="entry name" value="TEICHOIC ACID GLYCEROL-PHOSPHATE PRIMASE"/>
    <property type="match status" value="1"/>
</dbReference>
<dbReference type="InterPro" id="IPR051612">
    <property type="entry name" value="Teichoic_Acid_Biosynth"/>
</dbReference>
<dbReference type="GO" id="GO:0019350">
    <property type="term" value="P:teichoic acid biosynthetic process"/>
    <property type="evidence" value="ECO:0007669"/>
    <property type="project" value="UniProtKB-KW"/>
</dbReference>
<dbReference type="GO" id="GO:0047355">
    <property type="term" value="F:CDP-glycerol glycerophosphotransferase activity"/>
    <property type="evidence" value="ECO:0007669"/>
    <property type="project" value="InterPro"/>
</dbReference>
<evidence type="ECO:0000256" key="1">
    <source>
        <dbReference type="ARBA" id="ARBA00004202"/>
    </source>
</evidence>
<evidence type="ECO:0000313" key="7">
    <source>
        <dbReference type="EMBL" id="SVA52451.1"/>
    </source>
</evidence>
<reference evidence="7" key="1">
    <citation type="submission" date="2018-05" db="EMBL/GenBank/DDBJ databases">
        <authorList>
            <person name="Lanie J.A."/>
            <person name="Ng W.-L."/>
            <person name="Kazmierczak K.M."/>
            <person name="Andrzejewski T.M."/>
            <person name="Davidsen T.M."/>
            <person name="Wayne K.J."/>
            <person name="Tettelin H."/>
            <person name="Glass J.I."/>
            <person name="Rusch D."/>
            <person name="Podicherti R."/>
            <person name="Tsui H.-C.T."/>
            <person name="Winkler M.E."/>
        </authorList>
    </citation>
    <scope>NUCLEOTIDE SEQUENCE</scope>
</reference>
<protein>
    <recommendedName>
        <fullName evidence="8">CDP-glycerol glycerophosphotransferase</fullName>
    </recommendedName>
</protein>
<evidence type="ECO:0000256" key="4">
    <source>
        <dbReference type="ARBA" id="ARBA00022679"/>
    </source>
</evidence>
<keyword evidence="3" id="KW-1003">Cell membrane</keyword>
<dbReference type="InterPro" id="IPR043149">
    <property type="entry name" value="TagF_N"/>
</dbReference>
<gene>
    <name evidence="7" type="ORF">METZ01_LOCUS105305</name>
</gene>
<name>A0A381WJI4_9ZZZZ</name>
<dbReference type="PANTHER" id="PTHR37316:SF3">
    <property type="entry name" value="TEICHOIC ACID GLYCEROL-PHOSPHATE TRANSFERASE"/>
    <property type="match status" value="1"/>
</dbReference>
<dbReference type="SUPFAM" id="SSF53756">
    <property type="entry name" value="UDP-Glycosyltransferase/glycogen phosphorylase"/>
    <property type="match status" value="1"/>
</dbReference>
<comment type="similarity">
    <text evidence="2">Belongs to the CDP-glycerol glycerophosphotransferase family.</text>
</comment>
<proteinExistence type="inferred from homology"/>
<organism evidence="7">
    <name type="scientific">marine metagenome</name>
    <dbReference type="NCBI Taxonomy" id="408172"/>
    <lineage>
        <taxon>unclassified sequences</taxon>
        <taxon>metagenomes</taxon>
        <taxon>ecological metagenomes</taxon>
    </lineage>
</organism>
<evidence type="ECO:0000256" key="6">
    <source>
        <dbReference type="ARBA" id="ARBA00023136"/>
    </source>
</evidence>
<evidence type="ECO:0008006" key="8">
    <source>
        <dbReference type="Google" id="ProtNLM"/>
    </source>
</evidence>
<dbReference type="GO" id="GO:0005886">
    <property type="term" value="C:plasma membrane"/>
    <property type="evidence" value="ECO:0007669"/>
    <property type="project" value="UniProtKB-SubCell"/>
</dbReference>
<comment type="subcellular location">
    <subcellularLocation>
        <location evidence="1">Cell membrane</location>
        <topology evidence="1">Peripheral membrane protein</topology>
    </subcellularLocation>
</comment>
<keyword evidence="4" id="KW-0808">Transferase</keyword>
<evidence type="ECO:0000256" key="2">
    <source>
        <dbReference type="ARBA" id="ARBA00010488"/>
    </source>
</evidence>
<accession>A0A381WJI4</accession>
<dbReference type="Gene3D" id="3.40.50.11820">
    <property type="match status" value="1"/>
</dbReference>
<dbReference type="Pfam" id="PF04464">
    <property type="entry name" value="Glyphos_transf"/>
    <property type="match status" value="1"/>
</dbReference>
<dbReference type="EMBL" id="UINC01011951">
    <property type="protein sequence ID" value="SVA52451.1"/>
    <property type="molecule type" value="Genomic_DNA"/>
</dbReference>
<keyword evidence="6" id="KW-0472">Membrane</keyword>
<dbReference type="InterPro" id="IPR043148">
    <property type="entry name" value="TagF_C"/>
</dbReference>
<evidence type="ECO:0000256" key="5">
    <source>
        <dbReference type="ARBA" id="ARBA00022944"/>
    </source>
</evidence>